<dbReference type="FunFam" id="3.20.20.70:FF:000059">
    <property type="entry name" value="N-ethylmaleimide reductase, FMN-linked"/>
    <property type="match status" value="1"/>
</dbReference>
<dbReference type="GO" id="GO:0005829">
    <property type="term" value="C:cytosol"/>
    <property type="evidence" value="ECO:0007669"/>
    <property type="project" value="UniProtKB-ARBA"/>
</dbReference>
<evidence type="ECO:0000256" key="2">
    <source>
        <dbReference type="ARBA" id="ARBA00005979"/>
    </source>
</evidence>
<dbReference type="CDD" id="cd02933">
    <property type="entry name" value="OYE_like_FMN"/>
    <property type="match status" value="1"/>
</dbReference>
<keyword evidence="3" id="KW-0560">Oxidoreductase</keyword>
<name>A0A242MVW2_CABSO</name>
<proteinExistence type="inferred from homology"/>
<dbReference type="InterPro" id="IPR013785">
    <property type="entry name" value="Aldolase_TIM"/>
</dbReference>
<dbReference type="EMBL" id="NBTY01000075">
    <property type="protein sequence ID" value="OTP75254.1"/>
    <property type="molecule type" value="Genomic_DNA"/>
</dbReference>
<dbReference type="InterPro" id="IPR045247">
    <property type="entry name" value="Oye-like"/>
</dbReference>
<evidence type="ECO:0000313" key="5">
    <source>
        <dbReference type="EMBL" id="OTP75254.1"/>
    </source>
</evidence>
<dbReference type="PANTHER" id="PTHR22893">
    <property type="entry name" value="NADH OXIDOREDUCTASE-RELATED"/>
    <property type="match status" value="1"/>
</dbReference>
<dbReference type="InterPro" id="IPR001155">
    <property type="entry name" value="OxRdtase_FMN_N"/>
</dbReference>
<evidence type="ECO:0000256" key="3">
    <source>
        <dbReference type="ARBA" id="ARBA00023002"/>
    </source>
</evidence>
<dbReference type="GO" id="GO:0016628">
    <property type="term" value="F:oxidoreductase activity, acting on the CH-CH group of donors, NAD or NADP as acceptor"/>
    <property type="evidence" value="ECO:0007669"/>
    <property type="project" value="UniProtKB-ARBA"/>
</dbReference>
<dbReference type="Gene3D" id="3.20.20.70">
    <property type="entry name" value="Aldolase class I"/>
    <property type="match status" value="1"/>
</dbReference>
<accession>A0A242MVW2</accession>
<dbReference type="Proteomes" id="UP000194546">
    <property type="component" value="Unassembled WGS sequence"/>
</dbReference>
<protein>
    <submittedName>
        <fullName evidence="5">NADH:flavin oxidoreductase</fullName>
    </submittedName>
</protein>
<dbReference type="PANTHER" id="PTHR22893:SF91">
    <property type="entry name" value="NADPH DEHYDROGENASE 2-RELATED"/>
    <property type="match status" value="1"/>
</dbReference>
<reference evidence="5 6" key="1">
    <citation type="submission" date="2017-03" db="EMBL/GenBank/DDBJ databases">
        <title>Genome analysis of strain PAMC 26510.</title>
        <authorList>
            <person name="Oh H.-M."/>
            <person name="Yang J.-A."/>
        </authorList>
    </citation>
    <scope>NUCLEOTIDE SEQUENCE [LARGE SCALE GENOMIC DNA]</scope>
    <source>
        <strain evidence="5 6">PAMC 26510</strain>
    </source>
</reference>
<evidence type="ECO:0000256" key="1">
    <source>
        <dbReference type="ARBA" id="ARBA00001917"/>
    </source>
</evidence>
<gene>
    <name evidence="5" type="ORF">PAMC26510_15035</name>
</gene>
<feature type="domain" description="NADH:flavin oxidoreductase/NADH oxidase N-terminal" evidence="4">
    <location>
        <begin position="27"/>
        <end position="363"/>
    </location>
</feature>
<dbReference type="GO" id="GO:0010181">
    <property type="term" value="F:FMN binding"/>
    <property type="evidence" value="ECO:0007669"/>
    <property type="project" value="InterPro"/>
</dbReference>
<dbReference type="Pfam" id="PF00724">
    <property type="entry name" value="Oxidored_FMN"/>
    <property type="match status" value="1"/>
</dbReference>
<sequence>MDIRFIPSREALFPASTVEDQEVAMSKLFSPSKLGRYELKHRVVLAPMTRLRSDPDDSPSEMMVEYYSQRASEGALMITESSHVMKSGRGYAGGPGIYYDHHIQAWKKIADAVHAKGARIFMQLVHDGRQSHVDLTGGSPPIAPSEVPFEGLAMTQDGWVPVSMHRAVGIDEIPGLVEAFRQGAERALAAGFDGVEIHSANGYLIDTFLQDGTNKRTDAYGGSVENRARFLLELTEAVSSVWGADRVGVRVSPSGQWGEISDSNPEATFGYVAEQLNRFGLAYLHIIEPRVKGVETLHEDQAPVASVFLRKIFKGPIIAAGGFDRDGAEAILQKGNADLVAFGRWFASNPDLPKRLKDNLPLNDYDRSAFWGGTEKGYTDYPFYTEEAMACA</sequence>
<comment type="similarity">
    <text evidence="2">Belongs to the NADH:flavin oxidoreductase/NADH oxidase family.</text>
</comment>
<dbReference type="AlphaFoldDB" id="A0A242MVW2"/>
<evidence type="ECO:0000313" key="6">
    <source>
        <dbReference type="Proteomes" id="UP000194546"/>
    </source>
</evidence>
<organism evidence="5 6">
    <name type="scientific">Caballeronia sordidicola</name>
    <name type="common">Burkholderia sordidicola</name>
    <dbReference type="NCBI Taxonomy" id="196367"/>
    <lineage>
        <taxon>Bacteria</taxon>
        <taxon>Pseudomonadati</taxon>
        <taxon>Pseudomonadota</taxon>
        <taxon>Betaproteobacteria</taxon>
        <taxon>Burkholderiales</taxon>
        <taxon>Burkholderiaceae</taxon>
        <taxon>Caballeronia</taxon>
    </lineage>
</organism>
<evidence type="ECO:0000259" key="4">
    <source>
        <dbReference type="Pfam" id="PF00724"/>
    </source>
</evidence>
<comment type="cofactor">
    <cofactor evidence="1">
        <name>FMN</name>
        <dbReference type="ChEBI" id="CHEBI:58210"/>
    </cofactor>
</comment>
<comment type="caution">
    <text evidence="5">The sequence shown here is derived from an EMBL/GenBank/DDBJ whole genome shotgun (WGS) entry which is preliminary data.</text>
</comment>
<dbReference type="SUPFAM" id="SSF51395">
    <property type="entry name" value="FMN-linked oxidoreductases"/>
    <property type="match status" value="1"/>
</dbReference>